<name>A0A6N7VRF2_9ACTO</name>
<dbReference type="Proteomes" id="UP000470875">
    <property type="component" value="Unassembled WGS sequence"/>
</dbReference>
<protein>
    <submittedName>
        <fullName evidence="2">Uncharacterized protein</fullName>
    </submittedName>
</protein>
<reference evidence="2 3" key="1">
    <citation type="submission" date="2019-08" db="EMBL/GenBank/DDBJ databases">
        <title>In-depth cultivation of the pig gut microbiome towards novel bacterial diversity and tailored functional studies.</title>
        <authorList>
            <person name="Wylensek D."/>
            <person name="Hitch T.C.A."/>
            <person name="Clavel T."/>
        </authorList>
    </citation>
    <scope>NUCLEOTIDE SEQUENCE [LARGE SCALE GENOMIC DNA]</scope>
    <source>
        <strain evidence="2 3">WB03_NA08</strain>
    </source>
</reference>
<comment type="caution">
    <text evidence="2">The sequence shown here is derived from an EMBL/GenBank/DDBJ whole genome shotgun (WGS) entry which is preliminary data.</text>
</comment>
<evidence type="ECO:0000313" key="3">
    <source>
        <dbReference type="Proteomes" id="UP000470875"/>
    </source>
</evidence>
<feature type="transmembrane region" description="Helical" evidence="1">
    <location>
        <begin position="12"/>
        <end position="41"/>
    </location>
</feature>
<dbReference type="EMBL" id="VULO01000006">
    <property type="protein sequence ID" value="MSS84334.1"/>
    <property type="molecule type" value="Genomic_DNA"/>
</dbReference>
<evidence type="ECO:0000313" key="2">
    <source>
        <dbReference type="EMBL" id="MSS84334.1"/>
    </source>
</evidence>
<gene>
    <name evidence="2" type="ORF">FYJ24_06060</name>
</gene>
<proteinExistence type="predicted"/>
<accession>A0A6N7VRF2</accession>
<sequence>MVVRTETNGIGTAGFVLAIIGIVFSWVPLLGWLSWLLGAIFSIIGVFKMPRGFAIAGLVLSFFGVIVLILFLTVFAGLIAFI</sequence>
<organism evidence="2 3">
    <name type="scientific">Scrofimicrobium canadense</name>
    <dbReference type="NCBI Taxonomy" id="2652290"/>
    <lineage>
        <taxon>Bacteria</taxon>
        <taxon>Bacillati</taxon>
        <taxon>Actinomycetota</taxon>
        <taxon>Actinomycetes</taxon>
        <taxon>Actinomycetales</taxon>
        <taxon>Actinomycetaceae</taxon>
        <taxon>Scrofimicrobium</taxon>
    </lineage>
</organism>
<keyword evidence="1" id="KW-1133">Transmembrane helix</keyword>
<dbReference type="AlphaFoldDB" id="A0A6N7VRF2"/>
<evidence type="ECO:0000256" key="1">
    <source>
        <dbReference type="SAM" id="Phobius"/>
    </source>
</evidence>
<keyword evidence="3" id="KW-1185">Reference proteome</keyword>
<feature type="transmembrane region" description="Helical" evidence="1">
    <location>
        <begin position="53"/>
        <end position="81"/>
    </location>
</feature>
<keyword evidence="1" id="KW-0812">Transmembrane</keyword>
<keyword evidence="1" id="KW-0472">Membrane</keyword>